<evidence type="ECO:0000313" key="4">
    <source>
        <dbReference type="Proteomes" id="UP000280434"/>
    </source>
</evidence>
<keyword evidence="2" id="KW-0812">Transmembrane</keyword>
<evidence type="ECO:0000313" key="3">
    <source>
        <dbReference type="EMBL" id="RKP47580.1"/>
    </source>
</evidence>
<dbReference type="AlphaFoldDB" id="A0A494XAP7"/>
<feature type="region of interest" description="Disordered" evidence="1">
    <location>
        <begin position="155"/>
        <end position="197"/>
    </location>
</feature>
<protein>
    <submittedName>
        <fullName evidence="3">Uncharacterized protein</fullName>
    </submittedName>
</protein>
<feature type="region of interest" description="Disordered" evidence="1">
    <location>
        <begin position="335"/>
        <end position="362"/>
    </location>
</feature>
<feature type="compositionally biased region" description="Low complexity" evidence="1">
    <location>
        <begin position="335"/>
        <end position="346"/>
    </location>
</feature>
<dbReference type="EMBL" id="RBZV01000005">
    <property type="protein sequence ID" value="RKP47580.1"/>
    <property type="molecule type" value="Genomic_DNA"/>
</dbReference>
<feature type="region of interest" description="Disordered" evidence="1">
    <location>
        <begin position="303"/>
        <end position="323"/>
    </location>
</feature>
<organism evidence="3 4">
    <name type="scientific">Trinickia fusca</name>
    <dbReference type="NCBI Taxonomy" id="2419777"/>
    <lineage>
        <taxon>Bacteria</taxon>
        <taxon>Pseudomonadati</taxon>
        <taxon>Pseudomonadota</taxon>
        <taxon>Betaproteobacteria</taxon>
        <taxon>Burkholderiales</taxon>
        <taxon>Burkholderiaceae</taxon>
        <taxon>Trinickia</taxon>
    </lineage>
</organism>
<sequence length="424" mass="42163">MSEQDHFSNVLDVEAHEEPHEPHFGAADYAGADEYGEFGKEQTQVQVPKKAVPKLLLIAGGMAVFVVLGVGYQYFFGAKHQSAANNNMNASADAIDTGTGGNPATGVPPLPQGGMLAHGPATPPPLPAAMNPSASNAFVAGPAVGGLQPTASGAINGATAQPAATPGAATTSSPPSVFDAAQTPAAPTGVSTSQAAAPAAVPTSATGMMASADANAPASSANVGEAASAQPAAATPAAIGGANAASDPKDLEIAKLQAELKAARGHHEKTQRHAGKHATRIAHTHLRANTNTVAAASDANAASGTDAASGASASASSDANANTNASGSAMIQAASGADAASAPRTAKGAANRHHPRHAARGKHARVEVLVGYHIKQVVPGQGWIEDEQTGKQQVVAVGDKIGRAEVIKIDPDNYRIDTTAGVIQ</sequence>
<proteinExistence type="predicted"/>
<evidence type="ECO:0000256" key="2">
    <source>
        <dbReference type="SAM" id="Phobius"/>
    </source>
</evidence>
<reference evidence="3 4" key="1">
    <citation type="submission" date="2018-10" db="EMBL/GenBank/DDBJ databases">
        <title>Paraburkholderia sp. 7MK8-2, isolated from soil.</title>
        <authorList>
            <person name="Gao Z.-H."/>
            <person name="Qiu L.-H."/>
        </authorList>
    </citation>
    <scope>NUCLEOTIDE SEQUENCE [LARGE SCALE GENOMIC DNA]</scope>
    <source>
        <strain evidence="3 4">7MK8-2</strain>
    </source>
</reference>
<dbReference type="Proteomes" id="UP000280434">
    <property type="component" value="Unassembled WGS sequence"/>
</dbReference>
<evidence type="ECO:0000256" key="1">
    <source>
        <dbReference type="SAM" id="MobiDB-lite"/>
    </source>
</evidence>
<feature type="transmembrane region" description="Helical" evidence="2">
    <location>
        <begin position="55"/>
        <end position="75"/>
    </location>
</feature>
<name>A0A494XAP7_9BURK</name>
<dbReference type="RefSeq" id="WP_121278526.1">
    <property type="nucleotide sequence ID" value="NZ_RBZV01000005.1"/>
</dbReference>
<feature type="region of interest" description="Disordered" evidence="1">
    <location>
        <begin position="94"/>
        <end position="129"/>
    </location>
</feature>
<dbReference type="OrthoDB" id="8970404at2"/>
<feature type="compositionally biased region" description="Low complexity" evidence="1">
    <location>
        <begin position="157"/>
        <end position="176"/>
    </location>
</feature>
<keyword evidence="4" id="KW-1185">Reference proteome</keyword>
<keyword evidence="2" id="KW-0472">Membrane</keyword>
<feature type="compositionally biased region" description="Basic residues" evidence="1">
    <location>
        <begin position="350"/>
        <end position="362"/>
    </location>
</feature>
<gene>
    <name evidence="3" type="ORF">D7S89_15245</name>
</gene>
<comment type="caution">
    <text evidence="3">The sequence shown here is derived from an EMBL/GenBank/DDBJ whole genome shotgun (WGS) entry which is preliminary data.</text>
</comment>
<accession>A0A494XAP7</accession>
<keyword evidence="2" id="KW-1133">Transmembrane helix</keyword>